<accession>A0AAN9M1D0</accession>
<gene>
    <name evidence="1" type="ORF">VNO77_13886</name>
</gene>
<organism evidence="1 2">
    <name type="scientific">Canavalia gladiata</name>
    <name type="common">Sword bean</name>
    <name type="synonym">Dolichos gladiatus</name>
    <dbReference type="NCBI Taxonomy" id="3824"/>
    <lineage>
        <taxon>Eukaryota</taxon>
        <taxon>Viridiplantae</taxon>
        <taxon>Streptophyta</taxon>
        <taxon>Embryophyta</taxon>
        <taxon>Tracheophyta</taxon>
        <taxon>Spermatophyta</taxon>
        <taxon>Magnoliopsida</taxon>
        <taxon>eudicotyledons</taxon>
        <taxon>Gunneridae</taxon>
        <taxon>Pentapetalae</taxon>
        <taxon>rosids</taxon>
        <taxon>fabids</taxon>
        <taxon>Fabales</taxon>
        <taxon>Fabaceae</taxon>
        <taxon>Papilionoideae</taxon>
        <taxon>50 kb inversion clade</taxon>
        <taxon>NPAAA clade</taxon>
        <taxon>indigoferoid/millettioid clade</taxon>
        <taxon>Phaseoleae</taxon>
        <taxon>Canavalia</taxon>
    </lineage>
</organism>
<keyword evidence="2" id="KW-1185">Reference proteome</keyword>
<dbReference type="EMBL" id="JAYMYQ010000003">
    <property type="protein sequence ID" value="KAK7344364.1"/>
    <property type="molecule type" value="Genomic_DNA"/>
</dbReference>
<dbReference type="AlphaFoldDB" id="A0AAN9M1D0"/>
<evidence type="ECO:0000313" key="1">
    <source>
        <dbReference type="EMBL" id="KAK7344364.1"/>
    </source>
</evidence>
<dbReference type="Proteomes" id="UP001367508">
    <property type="component" value="Unassembled WGS sequence"/>
</dbReference>
<proteinExistence type="predicted"/>
<protein>
    <submittedName>
        <fullName evidence="1">Uncharacterized protein</fullName>
    </submittedName>
</protein>
<evidence type="ECO:0000313" key="2">
    <source>
        <dbReference type="Proteomes" id="UP001367508"/>
    </source>
</evidence>
<name>A0AAN9M1D0_CANGL</name>
<reference evidence="1 2" key="1">
    <citation type="submission" date="2024-01" db="EMBL/GenBank/DDBJ databases">
        <title>The genomes of 5 underutilized Papilionoideae crops provide insights into root nodulation and disease resistanc.</title>
        <authorList>
            <person name="Jiang F."/>
        </authorList>
    </citation>
    <scope>NUCLEOTIDE SEQUENCE [LARGE SCALE GENOMIC DNA]</scope>
    <source>
        <strain evidence="1">LVBAO_FW01</strain>
        <tissue evidence="1">Leaves</tissue>
    </source>
</reference>
<comment type="caution">
    <text evidence="1">The sequence shown here is derived from an EMBL/GenBank/DDBJ whole genome shotgun (WGS) entry which is preliminary data.</text>
</comment>
<sequence length="85" mass="9623">MFANYPAFRVELQLLQFPTHPGSNFHTVSCRFLQILHVMVILKVGAVGEVLRACLDAQIQQVIAAVDSRFHGRNAWHLFVYGAKE</sequence>